<evidence type="ECO:0000313" key="2">
    <source>
        <dbReference type="EMBL" id="GFS36610.1"/>
    </source>
</evidence>
<protein>
    <submittedName>
        <fullName evidence="2">Uncharacterized protein</fullName>
    </submittedName>
</protein>
<feature type="region of interest" description="Disordered" evidence="1">
    <location>
        <begin position="1"/>
        <end position="22"/>
    </location>
</feature>
<gene>
    <name evidence="2" type="ORF">TNIN_215371</name>
</gene>
<keyword evidence="3" id="KW-1185">Reference proteome</keyword>
<dbReference type="EMBL" id="BMAV01024848">
    <property type="protein sequence ID" value="GFS36610.1"/>
    <property type="molecule type" value="Genomic_DNA"/>
</dbReference>
<name>A0A8X6JJK3_9ARAC</name>
<dbReference type="Proteomes" id="UP000886998">
    <property type="component" value="Unassembled WGS sequence"/>
</dbReference>
<dbReference type="AlphaFoldDB" id="A0A8X6JJK3"/>
<sequence length="85" mass="9413">MSGMPQAQCFASPNKYEQDALSGRPRTSLTSFVIDDSTRCQSVLGDWGVSWRGWVGRRMPTEGVEFYTASLECCNLVAVDQCVID</sequence>
<evidence type="ECO:0000256" key="1">
    <source>
        <dbReference type="SAM" id="MobiDB-lite"/>
    </source>
</evidence>
<evidence type="ECO:0000313" key="3">
    <source>
        <dbReference type="Proteomes" id="UP000886998"/>
    </source>
</evidence>
<comment type="caution">
    <text evidence="2">The sequence shown here is derived from an EMBL/GenBank/DDBJ whole genome shotgun (WGS) entry which is preliminary data.</text>
</comment>
<reference evidence="2" key="1">
    <citation type="submission" date="2020-08" db="EMBL/GenBank/DDBJ databases">
        <title>Multicomponent nature underlies the extraordinary mechanical properties of spider dragline silk.</title>
        <authorList>
            <person name="Kono N."/>
            <person name="Nakamura H."/>
            <person name="Mori M."/>
            <person name="Yoshida Y."/>
            <person name="Ohtoshi R."/>
            <person name="Malay A.D."/>
            <person name="Moran D.A.P."/>
            <person name="Tomita M."/>
            <person name="Numata K."/>
            <person name="Arakawa K."/>
        </authorList>
    </citation>
    <scope>NUCLEOTIDE SEQUENCE</scope>
</reference>
<proteinExistence type="predicted"/>
<accession>A0A8X6JJK3</accession>
<organism evidence="2 3">
    <name type="scientific">Trichonephila inaurata madagascariensis</name>
    <dbReference type="NCBI Taxonomy" id="2747483"/>
    <lineage>
        <taxon>Eukaryota</taxon>
        <taxon>Metazoa</taxon>
        <taxon>Ecdysozoa</taxon>
        <taxon>Arthropoda</taxon>
        <taxon>Chelicerata</taxon>
        <taxon>Arachnida</taxon>
        <taxon>Araneae</taxon>
        <taxon>Araneomorphae</taxon>
        <taxon>Entelegynae</taxon>
        <taxon>Araneoidea</taxon>
        <taxon>Nephilidae</taxon>
        <taxon>Trichonephila</taxon>
        <taxon>Trichonephila inaurata</taxon>
    </lineage>
</organism>